<dbReference type="InterPro" id="IPR052165">
    <property type="entry name" value="Membrane_assoc_protease"/>
</dbReference>
<name>A0ABT2TI79_9FIRM</name>
<sequence length="143" mass="15315">MIAIGWLIILVILVVAEIATLGLTTIWFAGGALAAFIACVAGAGMPVQIILFFVVSCVLLFFTRPIAKKHFNQDRIKTNAESLIGEQAVVLEEIDNLNAAGQVRIQGQEWTARASDGSVKIPKDTVVTVLAIEGVKLIVKEAE</sequence>
<protein>
    <submittedName>
        <fullName evidence="7">NfeD family protein</fullName>
    </submittedName>
</protein>
<feature type="transmembrane region" description="Helical" evidence="5">
    <location>
        <begin position="7"/>
        <end position="29"/>
    </location>
</feature>
<feature type="domain" description="NfeD-like C-terminal" evidence="6">
    <location>
        <begin position="80"/>
        <end position="140"/>
    </location>
</feature>
<evidence type="ECO:0000256" key="1">
    <source>
        <dbReference type="ARBA" id="ARBA00004141"/>
    </source>
</evidence>
<evidence type="ECO:0000256" key="4">
    <source>
        <dbReference type="ARBA" id="ARBA00023136"/>
    </source>
</evidence>
<dbReference type="InterPro" id="IPR002810">
    <property type="entry name" value="NfeD-like_C"/>
</dbReference>
<keyword evidence="4 5" id="KW-0472">Membrane</keyword>
<dbReference type="Proteomes" id="UP001652442">
    <property type="component" value="Unassembled WGS sequence"/>
</dbReference>
<dbReference type="RefSeq" id="WP_158424683.1">
    <property type="nucleotide sequence ID" value="NZ_JAOQJQ010000002.1"/>
</dbReference>
<keyword evidence="8" id="KW-1185">Reference proteome</keyword>
<comment type="caution">
    <text evidence="7">The sequence shown here is derived from an EMBL/GenBank/DDBJ whole genome shotgun (WGS) entry which is preliminary data.</text>
</comment>
<accession>A0ABT2TI79</accession>
<dbReference type="EMBL" id="JAOQJQ010000002">
    <property type="protein sequence ID" value="MCU6761908.1"/>
    <property type="molecule type" value="Genomic_DNA"/>
</dbReference>
<evidence type="ECO:0000313" key="7">
    <source>
        <dbReference type="EMBL" id="MCU6761908.1"/>
    </source>
</evidence>
<evidence type="ECO:0000313" key="8">
    <source>
        <dbReference type="Proteomes" id="UP001652442"/>
    </source>
</evidence>
<evidence type="ECO:0000259" key="6">
    <source>
        <dbReference type="Pfam" id="PF01957"/>
    </source>
</evidence>
<organism evidence="7 8">
    <name type="scientific">Brotonthovivens ammoniilytica</name>
    <dbReference type="NCBI Taxonomy" id="2981725"/>
    <lineage>
        <taxon>Bacteria</taxon>
        <taxon>Bacillati</taxon>
        <taxon>Bacillota</taxon>
        <taxon>Clostridia</taxon>
        <taxon>Lachnospirales</taxon>
        <taxon>Lachnospiraceae</taxon>
        <taxon>Brotonthovivens</taxon>
    </lineage>
</organism>
<dbReference type="PANTHER" id="PTHR33507">
    <property type="entry name" value="INNER MEMBRANE PROTEIN YBBJ"/>
    <property type="match status" value="1"/>
</dbReference>
<reference evidence="7 8" key="1">
    <citation type="journal article" date="2021" name="ISME Commun">
        <title>Automated analysis of genomic sequences facilitates high-throughput and comprehensive description of bacteria.</title>
        <authorList>
            <person name="Hitch T.C.A."/>
        </authorList>
    </citation>
    <scope>NUCLEOTIDE SEQUENCE [LARGE SCALE GENOMIC DNA]</scope>
    <source>
        <strain evidence="7 8">Sanger_109</strain>
    </source>
</reference>
<dbReference type="PANTHER" id="PTHR33507:SF3">
    <property type="entry name" value="INNER MEMBRANE PROTEIN YBBJ"/>
    <property type="match status" value="1"/>
</dbReference>
<gene>
    <name evidence="7" type="ORF">OCV88_06075</name>
</gene>
<evidence type="ECO:0000256" key="5">
    <source>
        <dbReference type="SAM" id="Phobius"/>
    </source>
</evidence>
<feature type="transmembrane region" description="Helical" evidence="5">
    <location>
        <begin position="35"/>
        <end position="62"/>
    </location>
</feature>
<keyword evidence="3 5" id="KW-1133">Transmembrane helix</keyword>
<proteinExistence type="predicted"/>
<dbReference type="InterPro" id="IPR012340">
    <property type="entry name" value="NA-bd_OB-fold"/>
</dbReference>
<dbReference type="Pfam" id="PF01957">
    <property type="entry name" value="NfeD"/>
    <property type="match status" value="1"/>
</dbReference>
<comment type="subcellular location">
    <subcellularLocation>
        <location evidence="1">Membrane</location>
        <topology evidence="1">Multi-pass membrane protein</topology>
    </subcellularLocation>
</comment>
<evidence type="ECO:0000256" key="2">
    <source>
        <dbReference type="ARBA" id="ARBA00022692"/>
    </source>
</evidence>
<dbReference type="SUPFAM" id="SSF141322">
    <property type="entry name" value="NfeD domain-like"/>
    <property type="match status" value="1"/>
</dbReference>
<keyword evidence="2 5" id="KW-0812">Transmembrane</keyword>
<dbReference type="Gene3D" id="2.40.50.140">
    <property type="entry name" value="Nucleic acid-binding proteins"/>
    <property type="match status" value="1"/>
</dbReference>
<evidence type="ECO:0000256" key="3">
    <source>
        <dbReference type="ARBA" id="ARBA00022989"/>
    </source>
</evidence>